<protein>
    <submittedName>
        <fullName evidence="2">Glycosyltransferase family 61 protein</fullName>
        <ecNumber evidence="2">2.4.-.-</ecNumber>
    </submittedName>
</protein>
<proteinExistence type="predicted"/>
<evidence type="ECO:0000313" key="3">
    <source>
        <dbReference type="Proteomes" id="UP001169823"/>
    </source>
</evidence>
<name>A0AAW7XZX4_9RHOB</name>
<dbReference type="GO" id="GO:0016757">
    <property type="term" value="F:glycosyltransferase activity"/>
    <property type="evidence" value="ECO:0007669"/>
    <property type="project" value="UniProtKB-KW"/>
</dbReference>
<dbReference type="RefSeq" id="WP_303494914.1">
    <property type="nucleotide sequence ID" value="NZ_JAUOPJ010000013.1"/>
</dbReference>
<sequence>MCIVESGRYLTPFQRIGLGLMGAAYDDKRRIILESTRLSYAARNRNIDPVYLPPNLPETMLEAAKEYYFLGHAFNQYGHFILESLPMLSVLFEQPKSTGVFLPFQNARNVLYKFLDILNIDRSRLMIHSTPSILEFDFGVIKKPIAINDCLIDIARYRNIIDRILWKVSISGERNRKIFVERAPNRMPVSVYTFVRDFFVSAGFTPIIPTDYSIEDQIRLFSEASHIASVPGSQIHNVMFSLPNTTLYEVGDERSRDWSLSNQRICCEISSSKHHFVKYREDVMDLRKDLKNLL</sequence>
<keyword evidence="2" id="KW-0328">Glycosyltransferase</keyword>
<reference evidence="2" key="1">
    <citation type="submission" date="2023-07" db="EMBL/GenBank/DDBJ databases">
        <title>Genome content predicts the carbon catabolic preferences of heterotrophic bacteria.</title>
        <authorList>
            <person name="Gralka M."/>
        </authorList>
    </citation>
    <scope>NUCLEOTIDE SEQUENCE</scope>
    <source>
        <strain evidence="2">I2M02</strain>
    </source>
</reference>
<dbReference type="InterPro" id="IPR049625">
    <property type="entry name" value="Glyco_transf_61_cat"/>
</dbReference>
<comment type="caution">
    <text evidence="2">The sequence shown here is derived from an EMBL/GenBank/DDBJ whole genome shotgun (WGS) entry which is preliminary data.</text>
</comment>
<accession>A0AAW7XZX4</accession>
<dbReference type="EC" id="2.4.-.-" evidence="2"/>
<dbReference type="EMBL" id="JAUOPJ010000013">
    <property type="protein sequence ID" value="MDO6458408.1"/>
    <property type="molecule type" value="Genomic_DNA"/>
</dbReference>
<dbReference type="Pfam" id="PF04577">
    <property type="entry name" value="Glyco_transf_61"/>
    <property type="match status" value="1"/>
</dbReference>
<evidence type="ECO:0000313" key="2">
    <source>
        <dbReference type="EMBL" id="MDO6458408.1"/>
    </source>
</evidence>
<feature type="domain" description="Glycosyltransferase 61 catalytic" evidence="1">
    <location>
        <begin position="77"/>
        <end position="247"/>
    </location>
</feature>
<gene>
    <name evidence="2" type="ORF">Q4494_15060</name>
</gene>
<keyword evidence="2" id="KW-0808">Transferase</keyword>
<evidence type="ECO:0000259" key="1">
    <source>
        <dbReference type="Pfam" id="PF04577"/>
    </source>
</evidence>
<organism evidence="2 3">
    <name type="scientific">Celeribacter halophilus</name>
    <dbReference type="NCBI Taxonomy" id="576117"/>
    <lineage>
        <taxon>Bacteria</taxon>
        <taxon>Pseudomonadati</taxon>
        <taxon>Pseudomonadota</taxon>
        <taxon>Alphaproteobacteria</taxon>
        <taxon>Rhodobacterales</taxon>
        <taxon>Roseobacteraceae</taxon>
        <taxon>Celeribacter</taxon>
    </lineage>
</organism>
<dbReference type="Proteomes" id="UP001169823">
    <property type="component" value="Unassembled WGS sequence"/>
</dbReference>
<dbReference type="AlphaFoldDB" id="A0AAW7XZX4"/>